<dbReference type="PANTHER" id="PTHR37534:SF3">
    <property type="entry name" value="ZN(II)2CYS6 TRANSCRIPTION FACTOR (EUROFUNG)"/>
    <property type="match status" value="1"/>
</dbReference>
<dbReference type="EMBL" id="ML977319">
    <property type="protein sequence ID" value="KAF2117387.1"/>
    <property type="molecule type" value="Genomic_DNA"/>
</dbReference>
<evidence type="ECO:0000313" key="3">
    <source>
        <dbReference type="EMBL" id="KAF2117387.1"/>
    </source>
</evidence>
<dbReference type="InterPro" id="IPR021858">
    <property type="entry name" value="Fun_TF"/>
</dbReference>
<dbReference type="GO" id="GO:0045944">
    <property type="term" value="P:positive regulation of transcription by RNA polymerase II"/>
    <property type="evidence" value="ECO:0007669"/>
    <property type="project" value="TreeGrafter"/>
</dbReference>
<dbReference type="Proteomes" id="UP000799770">
    <property type="component" value="Unassembled WGS sequence"/>
</dbReference>
<dbReference type="AlphaFoldDB" id="A0A6A5ZF85"/>
<proteinExistence type="predicted"/>
<evidence type="ECO:0000256" key="2">
    <source>
        <dbReference type="ARBA" id="ARBA00023242"/>
    </source>
</evidence>
<accession>A0A6A5ZF85</accession>
<dbReference type="GO" id="GO:0005634">
    <property type="term" value="C:nucleus"/>
    <property type="evidence" value="ECO:0007669"/>
    <property type="project" value="UniProtKB-SubCell"/>
</dbReference>
<name>A0A6A5ZF85_9PLEO</name>
<protein>
    <recommendedName>
        <fullName evidence="5">Fungal-specific transcription factor domain-containing protein</fullName>
    </recommendedName>
</protein>
<dbReference type="OrthoDB" id="5319341at2759"/>
<sequence length="530" mass="60205">MELAQVLSILRQAHLAMDKKLRSRHLLPGITAVSHQSHRNCQYPTRLSCGLTCRLLRYLNLCLRQILHPSNGVHRYDLLADDAVNNIQRHNLGFDEGAFSRRQSPVRDTESIDPQLETTNPAAASIDSTAEPWNSAVRLHLTDDELPLFQHFIDVLGPVMDLFDPLRHFTMLIPRIAVHNLGVLKSLLAVAARHMALHAEKYSTLPVMNVQTLGSALSGTSAEIGGHNPLARLAVQYYYETLHYLSQNLLYPSYNKSGEIIATAILISTYEMFDAGGSYSNGDWERHLHGIFWIQRAQNNNGESADGLRRAAWWAWLRQDIWVAFRESRRTLTIWRPTKRLMALTPDELALRIVYIAARCVDFAANEKHYDMNIRIEQGDKLLQALEDWHRALPPTFQPIYAQRPSEVGIFSPIWIHPPSYAAAIQTFHFARIVTLINQPSMGGMNEFRHRQRYLDESVDTICGIAVMHQAKDLLSSFVDVMSVYAAGLCVQNPARQRAVLSLLEKCLNVSKFPPKTLLDDLTKYWRGES</sequence>
<comment type="subcellular location">
    <subcellularLocation>
        <location evidence="1">Nucleus</location>
    </subcellularLocation>
</comment>
<keyword evidence="2" id="KW-0539">Nucleus</keyword>
<dbReference type="GO" id="GO:0003700">
    <property type="term" value="F:DNA-binding transcription factor activity"/>
    <property type="evidence" value="ECO:0007669"/>
    <property type="project" value="TreeGrafter"/>
</dbReference>
<evidence type="ECO:0000256" key="1">
    <source>
        <dbReference type="ARBA" id="ARBA00004123"/>
    </source>
</evidence>
<reference evidence="3" key="1">
    <citation type="journal article" date="2020" name="Stud. Mycol.">
        <title>101 Dothideomycetes genomes: a test case for predicting lifestyles and emergence of pathogens.</title>
        <authorList>
            <person name="Haridas S."/>
            <person name="Albert R."/>
            <person name="Binder M."/>
            <person name="Bloem J."/>
            <person name="Labutti K."/>
            <person name="Salamov A."/>
            <person name="Andreopoulos B."/>
            <person name="Baker S."/>
            <person name="Barry K."/>
            <person name="Bills G."/>
            <person name="Bluhm B."/>
            <person name="Cannon C."/>
            <person name="Castanera R."/>
            <person name="Culley D."/>
            <person name="Daum C."/>
            <person name="Ezra D."/>
            <person name="Gonzalez J."/>
            <person name="Henrissat B."/>
            <person name="Kuo A."/>
            <person name="Liang C."/>
            <person name="Lipzen A."/>
            <person name="Lutzoni F."/>
            <person name="Magnuson J."/>
            <person name="Mondo S."/>
            <person name="Nolan M."/>
            <person name="Ohm R."/>
            <person name="Pangilinan J."/>
            <person name="Park H.-J."/>
            <person name="Ramirez L."/>
            <person name="Alfaro M."/>
            <person name="Sun H."/>
            <person name="Tritt A."/>
            <person name="Yoshinaga Y."/>
            <person name="Zwiers L.-H."/>
            <person name="Turgeon B."/>
            <person name="Goodwin S."/>
            <person name="Spatafora J."/>
            <person name="Crous P."/>
            <person name="Grigoriev I."/>
        </authorList>
    </citation>
    <scope>NUCLEOTIDE SEQUENCE</scope>
    <source>
        <strain evidence="3">CBS 627.86</strain>
    </source>
</reference>
<organism evidence="3 4">
    <name type="scientific">Lophiotrema nucula</name>
    <dbReference type="NCBI Taxonomy" id="690887"/>
    <lineage>
        <taxon>Eukaryota</taxon>
        <taxon>Fungi</taxon>
        <taxon>Dikarya</taxon>
        <taxon>Ascomycota</taxon>
        <taxon>Pezizomycotina</taxon>
        <taxon>Dothideomycetes</taxon>
        <taxon>Pleosporomycetidae</taxon>
        <taxon>Pleosporales</taxon>
        <taxon>Lophiotremataceae</taxon>
        <taxon>Lophiotrema</taxon>
    </lineage>
</organism>
<dbReference type="GO" id="GO:0000976">
    <property type="term" value="F:transcription cis-regulatory region binding"/>
    <property type="evidence" value="ECO:0007669"/>
    <property type="project" value="TreeGrafter"/>
</dbReference>
<evidence type="ECO:0000313" key="4">
    <source>
        <dbReference type="Proteomes" id="UP000799770"/>
    </source>
</evidence>
<keyword evidence="4" id="KW-1185">Reference proteome</keyword>
<dbReference type="PANTHER" id="PTHR37534">
    <property type="entry name" value="TRANSCRIPTIONAL ACTIVATOR PROTEIN UGA3"/>
    <property type="match status" value="1"/>
</dbReference>
<dbReference type="Pfam" id="PF11951">
    <property type="entry name" value="Fungal_trans_2"/>
    <property type="match status" value="1"/>
</dbReference>
<gene>
    <name evidence="3" type="ORF">BDV96DRAFT_24835</name>
</gene>
<evidence type="ECO:0008006" key="5">
    <source>
        <dbReference type="Google" id="ProtNLM"/>
    </source>
</evidence>